<gene>
    <name evidence="4" type="ORF">Tco_0653214</name>
</gene>
<comment type="caution">
    <text evidence="4">The sequence shown here is derived from an EMBL/GenBank/DDBJ whole genome shotgun (WGS) entry which is preliminary data.</text>
</comment>
<dbReference type="Pfam" id="PF07808">
    <property type="entry name" value="RED_N"/>
    <property type="match status" value="1"/>
</dbReference>
<feature type="domain" description="RED-like N-terminal" evidence="3">
    <location>
        <begin position="68"/>
        <end position="178"/>
    </location>
</feature>
<name>A0ABQ4X081_9ASTR</name>
<evidence type="ECO:0000313" key="5">
    <source>
        <dbReference type="Proteomes" id="UP001151760"/>
    </source>
</evidence>
<reference evidence="4" key="1">
    <citation type="journal article" date="2022" name="Int. J. Mol. Sci.">
        <title>Draft Genome of Tanacetum Coccineum: Genomic Comparison of Closely Related Tanacetum-Family Plants.</title>
        <authorList>
            <person name="Yamashiro T."/>
            <person name="Shiraishi A."/>
            <person name="Nakayama K."/>
            <person name="Satake H."/>
        </authorList>
    </citation>
    <scope>NUCLEOTIDE SEQUENCE</scope>
</reference>
<dbReference type="InterPro" id="IPR012916">
    <property type="entry name" value="RED_N"/>
</dbReference>
<keyword evidence="2" id="KW-0539">Nucleus</keyword>
<evidence type="ECO:0000259" key="3">
    <source>
        <dbReference type="Pfam" id="PF07808"/>
    </source>
</evidence>
<sequence length="179" mass="20341">MLQAFSASHVIIPSSPATFNHPINGRGVQRTGRMAQPEWEERKPITVDKLEKDTAMNLNEGRRFQTIHVPPPESLTQRFIKSNTGNFTASPSLKGYVGDTHLVKGLDYGLLNKVRNEIVKKRETPQDDPTPRGSKEKLPVSFCTAYAKAVYQWIIKPQTTAEQNDMFLPERMAFLKNMW</sequence>
<proteinExistence type="predicted"/>
<evidence type="ECO:0000256" key="1">
    <source>
        <dbReference type="ARBA" id="ARBA00004123"/>
    </source>
</evidence>
<evidence type="ECO:0000313" key="4">
    <source>
        <dbReference type="EMBL" id="GJS58430.1"/>
    </source>
</evidence>
<protein>
    <submittedName>
        <fullName evidence="4">Suppressor of mec-8 and unc-52 protein homolog 2</fullName>
    </submittedName>
</protein>
<accession>A0ABQ4X081</accession>
<dbReference type="Proteomes" id="UP001151760">
    <property type="component" value="Unassembled WGS sequence"/>
</dbReference>
<keyword evidence="5" id="KW-1185">Reference proteome</keyword>
<evidence type="ECO:0000256" key="2">
    <source>
        <dbReference type="ARBA" id="ARBA00023242"/>
    </source>
</evidence>
<dbReference type="PANTHER" id="PTHR12765">
    <property type="entry name" value="RED PROTEIN IK FACTOR CYTOKINE IK"/>
    <property type="match status" value="1"/>
</dbReference>
<comment type="subcellular location">
    <subcellularLocation>
        <location evidence="1">Nucleus</location>
    </subcellularLocation>
</comment>
<dbReference type="InterPro" id="IPR039896">
    <property type="entry name" value="Red-like"/>
</dbReference>
<organism evidence="4 5">
    <name type="scientific">Tanacetum coccineum</name>
    <dbReference type="NCBI Taxonomy" id="301880"/>
    <lineage>
        <taxon>Eukaryota</taxon>
        <taxon>Viridiplantae</taxon>
        <taxon>Streptophyta</taxon>
        <taxon>Embryophyta</taxon>
        <taxon>Tracheophyta</taxon>
        <taxon>Spermatophyta</taxon>
        <taxon>Magnoliopsida</taxon>
        <taxon>eudicotyledons</taxon>
        <taxon>Gunneridae</taxon>
        <taxon>Pentapetalae</taxon>
        <taxon>asterids</taxon>
        <taxon>campanulids</taxon>
        <taxon>Asterales</taxon>
        <taxon>Asteraceae</taxon>
        <taxon>Asteroideae</taxon>
        <taxon>Anthemideae</taxon>
        <taxon>Anthemidinae</taxon>
        <taxon>Tanacetum</taxon>
    </lineage>
</organism>
<reference evidence="4" key="2">
    <citation type="submission" date="2022-01" db="EMBL/GenBank/DDBJ databases">
        <authorList>
            <person name="Yamashiro T."/>
            <person name="Shiraishi A."/>
            <person name="Satake H."/>
            <person name="Nakayama K."/>
        </authorList>
    </citation>
    <scope>NUCLEOTIDE SEQUENCE</scope>
</reference>
<dbReference type="EMBL" id="BQNB010009077">
    <property type="protein sequence ID" value="GJS58430.1"/>
    <property type="molecule type" value="Genomic_DNA"/>
</dbReference>